<dbReference type="EMBL" id="ML732329">
    <property type="protein sequence ID" value="KAB8069716.1"/>
    <property type="molecule type" value="Genomic_DNA"/>
</dbReference>
<protein>
    <submittedName>
        <fullName evidence="2">Uncharacterized protein</fullName>
    </submittedName>
</protein>
<keyword evidence="1" id="KW-0812">Transmembrane</keyword>
<keyword evidence="1" id="KW-0472">Membrane</keyword>
<organism evidence="2 3">
    <name type="scientific">Aspergillus leporis</name>
    <dbReference type="NCBI Taxonomy" id="41062"/>
    <lineage>
        <taxon>Eukaryota</taxon>
        <taxon>Fungi</taxon>
        <taxon>Dikarya</taxon>
        <taxon>Ascomycota</taxon>
        <taxon>Pezizomycotina</taxon>
        <taxon>Eurotiomycetes</taxon>
        <taxon>Eurotiomycetidae</taxon>
        <taxon>Eurotiales</taxon>
        <taxon>Aspergillaceae</taxon>
        <taxon>Aspergillus</taxon>
        <taxon>Aspergillus subgen. Circumdati</taxon>
    </lineage>
</organism>
<dbReference type="Proteomes" id="UP000326565">
    <property type="component" value="Unassembled WGS sequence"/>
</dbReference>
<dbReference type="AlphaFoldDB" id="A0A5N5WMD1"/>
<keyword evidence="1" id="KW-1133">Transmembrane helix</keyword>
<sequence>MWFYCLLAIRPTVMFVTHMDKGKTVGIAMPLQDRMVLCEFLRSRIGVLGWGVYVSLFLLQTLVQTLMQRVIMVGEEKTV</sequence>
<proteinExistence type="predicted"/>
<feature type="transmembrane region" description="Helical" evidence="1">
    <location>
        <begin position="45"/>
        <end position="63"/>
    </location>
</feature>
<accession>A0A5N5WMD1</accession>
<evidence type="ECO:0000313" key="3">
    <source>
        <dbReference type="Proteomes" id="UP000326565"/>
    </source>
</evidence>
<gene>
    <name evidence="2" type="ORF">BDV29DRAFT_182272</name>
</gene>
<feature type="non-terminal residue" evidence="2">
    <location>
        <position position="79"/>
    </location>
</feature>
<evidence type="ECO:0000313" key="2">
    <source>
        <dbReference type="EMBL" id="KAB8069716.1"/>
    </source>
</evidence>
<reference evidence="2 3" key="1">
    <citation type="submission" date="2019-04" db="EMBL/GenBank/DDBJ databases">
        <title>Friends and foes A comparative genomics study of 23 Aspergillus species from section Flavi.</title>
        <authorList>
            <consortium name="DOE Joint Genome Institute"/>
            <person name="Kjaerbolling I."/>
            <person name="Vesth T."/>
            <person name="Frisvad J.C."/>
            <person name="Nybo J.L."/>
            <person name="Theobald S."/>
            <person name="Kildgaard S."/>
            <person name="Isbrandt T."/>
            <person name="Kuo A."/>
            <person name="Sato A."/>
            <person name="Lyhne E.K."/>
            <person name="Kogle M.E."/>
            <person name="Wiebenga A."/>
            <person name="Kun R.S."/>
            <person name="Lubbers R.J."/>
            <person name="Makela M.R."/>
            <person name="Barry K."/>
            <person name="Chovatia M."/>
            <person name="Clum A."/>
            <person name="Daum C."/>
            <person name="Haridas S."/>
            <person name="He G."/>
            <person name="LaButti K."/>
            <person name="Lipzen A."/>
            <person name="Mondo S."/>
            <person name="Riley R."/>
            <person name="Salamov A."/>
            <person name="Simmons B.A."/>
            <person name="Magnuson J.K."/>
            <person name="Henrissat B."/>
            <person name="Mortensen U.H."/>
            <person name="Larsen T.O."/>
            <person name="Devries R.P."/>
            <person name="Grigoriev I.V."/>
            <person name="Machida M."/>
            <person name="Baker S.E."/>
            <person name="Andersen M.R."/>
        </authorList>
    </citation>
    <scope>NUCLEOTIDE SEQUENCE [LARGE SCALE GENOMIC DNA]</scope>
    <source>
        <strain evidence="2 3">CBS 151.66</strain>
    </source>
</reference>
<keyword evidence="3" id="KW-1185">Reference proteome</keyword>
<name>A0A5N5WMD1_9EURO</name>
<evidence type="ECO:0000256" key="1">
    <source>
        <dbReference type="SAM" id="Phobius"/>
    </source>
</evidence>